<evidence type="ECO:0000313" key="2">
    <source>
        <dbReference type="Proteomes" id="UP000199452"/>
    </source>
</evidence>
<dbReference type="InterPro" id="IPR015424">
    <property type="entry name" value="PyrdxlP-dep_Trfase"/>
</dbReference>
<dbReference type="Gene3D" id="3.40.640.10">
    <property type="entry name" value="Type I PLP-dependent aspartate aminotransferase-like (Major domain)"/>
    <property type="match status" value="1"/>
</dbReference>
<name>A0A1G6GGR8_9BACT</name>
<dbReference type="RefSeq" id="WP_125869709.1">
    <property type="nucleotide sequence ID" value="NZ_FMYP01000001.1"/>
</dbReference>
<evidence type="ECO:0008006" key="3">
    <source>
        <dbReference type="Google" id="ProtNLM"/>
    </source>
</evidence>
<evidence type="ECO:0000313" key="1">
    <source>
        <dbReference type="EMBL" id="SDB81144.1"/>
    </source>
</evidence>
<dbReference type="InterPro" id="IPR015421">
    <property type="entry name" value="PyrdxlP-dep_Trfase_major"/>
</dbReference>
<dbReference type="OrthoDB" id="8955051at2"/>
<dbReference type="STRING" id="1640674.SAMN05216323_100133"/>
<gene>
    <name evidence="1" type="ORF">SAMN05216323_100133</name>
</gene>
<protein>
    <recommendedName>
        <fullName evidence="3">dTDP-4-amino-4,6-dideoxygalactose transaminase</fullName>
    </recommendedName>
</protein>
<dbReference type="Proteomes" id="UP000199452">
    <property type="component" value="Unassembled WGS sequence"/>
</dbReference>
<proteinExistence type="predicted"/>
<keyword evidence="2" id="KW-1185">Reference proteome</keyword>
<dbReference type="SUPFAM" id="SSF53383">
    <property type="entry name" value="PLP-dependent transferases"/>
    <property type="match status" value="1"/>
</dbReference>
<organism evidence="1 2">
    <name type="scientific">Williamwhitmania taraxaci</name>
    <dbReference type="NCBI Taxonomy" id="1640674"/>
    <lineage>
        <taxon>Bacteria</taxon>
        <taxon>Pseudomonadati</taxon>
        <taxon>Bacteroidota</taxon>
        <taxon>Bacteroidia</taxon>
        <taxon>Bacteroidales</taxon>
        <taxon>Williamwhitmaniaceae</taxon>
        <taxon>Williamwhitmania</taxon>
    </lineage>
</organism>
<reference evidence="1 2" key="1">
    <citation type="submission" date="2016-09" db="EMBL/GenBank/DDBJ databases">
        <authorList>
            <person name="Capua I."/>
            <person name="De Benedictis P."/>
            <person name="Joannis T."/>
            <person name="Lombin L.H."/>
            <person name="Cattoli G."/>
        </authorList>
    </citation>
    <scope>NUCLEOTIDE SEQUENCE [LARGE SCALE GENOMIC DNA]</scope>
    <source>
        <strain evidence="1 2">A7P-90m</strain>
    </source>
</reference>
<accession>A0A1G6GGR8</accession>
<sequence>MRIGGEFEINPKDLKGLPDFSPKSNILLYSNGRSALMAILSHIKKTNPSIIHIPYYICPSVVFACEASDFQIHFYELNSSFSFPIENLESIKKNEVLLCVNYFGFIESNLLFQRIKEDRPDIIIISDQVQSFWKNEDIWPDYSFTSFRKHFPTPDGAIVVAKNTELNHNKYFDTNTFFWPKFIGSVLKHYHVHDSVYLKFLKEGECKIDATNEITKASEIAYYIFENTNFETIKQKRKENYKLIFELGTKHGLNFLFPYNENTVPLCVPIILESRDSVKASLHSSNIFLPIHWPLADYNSTSLISQRMAEKELSLVIDQRYSTAEMEYQINCLIKSL</sequence>
<dbReference type="AlphaFoldDB" id="A0A1G6GGR8"/>
<dbReference type="EMBL" id="FMYP01000001">
    <property type="protein sequence ID" value="SDB81144.1"/>
    <property type="molecule type" value="Genomic_DNA"/>
</dbReference>